<protein>
    <submittedName>
        <fullName evidence="1">Uncharacterized protein</fullName>
    </submittedName>
</protein>
<evidence type="ECO:0000313" key="1">
    <source>
        <dbReference type="EMBL" id="AKV03280.1"/>
    </source>
</evidence>
<dbReference type="RefSeq" id="WP_146654074.1">
    <property type="nucleotide sequence ID" value="NZ_CP012333.1"/>
</dbReference>
<gene>
    <name evidence="1" type="ORF">AKJ09_09943</name>
</gene>
<proteinExistence type="predicted"/>
<dbReference type="STRING" id="1391654.AKJ09_09943"/>
<dbReference type="KEGG" id="llu:AKJ09_09943"/>
<evidence type="ECO:0000313" key="2">
    <source>
        <dbReference type="Proteomes" id="UP000064967"/>
    </source>
</evidence>
<dbReference type="Proteomes" id="UP000064967">
    <property type="component" value="Chromosome"/>
</dbReference>
<sequence>MSNDDAVEDLEALWGDAEPWQSIVPSDCLLVRADEEWFGAAGRFHRTRTVDFAKLIGASELEALRSEALESAARIGFRAEAGREEGLLERGAALLRISVVSEPVLAAVGIAAVLRLELREDSTATPSFGPSTLAGTLLGKRLRVTAAPSRSRRERFYSLQGMLAEELVETFEYPETVAPSVLDRVLGSARDDAGTWTSVFAGPTDQTSFAVEVASVNGTLRAVLTTAQPRD</sequence>
<reference evidence="1 2" key="1">
    <citation type="submission" date="2015-08" db="EMBL/GenBank/DDBJ databases">
        <authorList>
            <person name="Babu N.S."/>
            <person name="Beckwith C.J."/>
            <person name="Beseler K.G."/>
            <person name="Brison A."/>
            <person name="Carone J.V."/>
            <person name="Caskin T.P."/>
            <person name="Diamond M."/>
            <person name="Durham M.E."/>
            <person name="Foxe J.M."/>
            <person name="Go M."/>
            <person name="Henderson B.A."/>
            <person name="Jones I.B."/>
            <person name="McGettigan J.A."/>
            <person name="Micheletti S.J."/>
            <person name="Nasrallah M.E."/>
            <person name="Ortiz D."/>
            <person name="Piller C.R."/>
            <person name="Privatt S.R."/>
            <person name="Schneider S.L."/>
            <person name="Sharp S."/>
            <person name="Smith T.C."/>
            <person name="Stanton J.D."/>
            <person name="Ullery H.E."/>
            <person name="Wilson R.J."/>
            <person name="Serrano M.G."/>
            <person name="Buck G."/>
            <person name="Lee V."/>
            <person name="Wang Y."/>
            <person name="Carvalho R."/>
            <person name="Voegtly L."/>
            <person name="Shi R."/>
            <person name="Duckworth R."/>
            <person name="Johnson A."/>
            <person name="Loviza R."/>
            <person name="Walstead R."/>
            <person name="Shah Z."/>
            <person name="Kiflezghi M."/>
            <person name="Wade K."/>
            <person name="Ball S.L."/>
            <person name="Bradley K.W."/>
            <person name="Asai D.J."/>
            <person name="Bowman C.A."/>
            <person name="Russell D.A."/>
            <person name="Pope W.H."/>
            <person name="Jacobs-Sera D."/>
            <person name="Hendrix R.W."/>
            <person name="Hatfull G.F."/>
        </authorList>
    </citation>
    <scope>NUCLEOTIDE SEQUENCE [LARGE SCALE GENOMIC DNA]</scope>
    <source>
        <strain evidence="1 2">DSM 27648</strain>
    </source>
</reference>
<dbReference type="EMBL" id="CP012333">
    <property type="protein sequence ID" value="AKV03280.1"/>
    <property type="molecule type" value="Genomic_DNA"/>
</dbReference>
<name>A0A0K1QCY7_9BACT</name>
<keyword evidence="2" id="KW-1185">Reference proteome</keyword>
<organism evidence="1 2">
    <name type="scientific">Labilithrix luteola</name>
    <dbReference type="NCBI Taxonomy" id="1391654"/>
    <lineage>
        <taxon>Bacteria</taxon>
        <taxon>Pseudomonadati</taxon>
        <taxon>Myxococcota</taxon>
        <taxon>Polyangia</taxon>
        <taxon>Polyangiales</taxon>
        <taxon>Labilitrichaceae</taxon>
        <taxon>Labilithrix</taxon>
    </lineage>
</organism>
<dbReference type="AlphaFoldDB" id="A0A0K1QCY7"/>
<accession>A0A0K1QCY7</accession>